<accession>A0A9X2UBB9</accession>
<evidence type="ECO:0000256" key="1">
    <source>
        <dbReference type="SAM" id="MobiDB-lite"/>
    </source>
</evidence>
<evidence type="ECO:0000313" key="3">
    <source>
        <dbReference type="Proteomes" id="UP001155010"/>
    </source>
</evidence>
<protein>
    <submittedName>
        <fullName evidence="2">Uncharacterized protein</fullName>
    </submittedName>
</protein>
<dbReference type="EMBL" id="JANUBB010000018">
    <property type="protein sequence ID" value="MCS3953174.1"/>
    <property type="molecule type" value="Genomic_DNA"/>
</dbReference>
<feature type="region of interest" description="Disordered" evidence="1">
    <location>
        <begin position="1"/>
        <end position="28"/>
    </location>
</feature>
<sequence>MDRAKARTARRSSQLPGSSIVSVGPGEEKQQDLREAWAFALPSHQENFGVAVLSDEAGRRGVDEAGPAAVQETFSLERVGEQVEKMYERTLSTASSHDGCGD</sequence>
<proteinExistence type="predicted"/>
<reference evidence="2" key="1">
    <citation type="submission" date="2022-08" db="EMBL/GenBank/DDBJ databases">
        <title>Genomic Encyclopedia of Type Strains, Phase V (KMG-V): Genome sequencing to study the core and pangenomes of soil and plant-associated prokaryotes.</title>
        <authorList>
            <person name="Whitman W."/>
        </authorList>
    </citation>
    <scope>NUCLEOTIDE SEQUENCE</scope>
    <source>
        <strain evidence="2">SP2017</strain>
    </source>
</reference>
<feature type="compositionally biased region" description="Polar residues" evidence="1">
    <location>
        <begin position="11"/>
        <end position="21"/>
    </location>
</feature>
<evidence type="ECO:0000313" key="2">
    <source>
        <dbReference type="EMBL" id="MCS3953174.1"/>
    </source>
</evidence>
<gene>
    <name evidence="2" type="ORF">GGP83_003149</name>
</gene>
<dbReference type="Proteomes" id="UP001155010">
    <property type="component" value="Unassembled WGS sequence"/>
</dbReference>
<organism evidence="2 3">
    <name type="scientific">Salinibacter ruber</name>
    <dbReference type="NCBI Taxonomy" id="146919"/>
    <lineage>
        <taxon>Bacteria</taxon>
        <taxon>Pseudomonadati</taxon>
        <taxon>Rhodothermota</taxon>
        <taxon>Rhodothermia</taxon>
        <taxon>Rhodothermales</taxon>
        <taxon>Salinibacteraceae</taxon>
        <taxon>Salinibacter</taxon>
    </lineage>
</organism>
<dbReference type="AlphaFoldDB" id="A0A9X2UBB9"/>
<dbReference type="SUPFAM" id="SSF53756">
    <property type="entry name" value="UDP-Glycosyltransferase/glycogen phosphorylase"/>
    <property type="match status" value="1"/>
</dbReference>
<name>A0A9X2UBB9_9BACT</name>
<comment type="caution">
    <text evidence="2">The sequence shown here is derived from an EMBL/GenBank/DDBJ whole genome shotgun (WGS) entry which is preliminary data.</text>
</comment>
<feature type="compositionally biased region" description="Basic residues" evidence="1">
    <location>
        <begin position="1"/>
        <end position="10"/>
    </location>
</feature>